<feature type="signal peptide" evidence="1">
    <location>
        <begin position="1"/>
        <end position="17"/>
    </location>
</feature>
<dbReference type="AlphaFoldDB" id="A0A2B7XSN7"/>
<sequence>MRLFPIALLGLASVAVAEFKTWNDVMGDVPECVKKCYGDWYNSTPLKEPCGSPDKATMDCICKVPNIKSDTMTTEQSMDDCLKKDCTGDDLEEITAKREEIQKRLEQFKDQCASGSGALSVSPNFNGVMLASGALLIAGAAL</sequence>
<evidence type="ECO:0000313" key="3">
    <source>
        <dbReference type="Proteomes" id="UP000223968"/>
    </source>
</evidence>
<gene>
    <name evidence="2" type="ORF">AJ79_04406</name>
</gene>
<organism evidence="2 3">
    <name type="scientific">Helicocarpus griseus UAMH5409</name>
    <dbReference type="NCBI Taxonomy" id="1447875"/>
    <lineage>
        <taxon>Eukaryota</taxon>
        <taxon>Fungi</taxon>
        <taxon>Dikarya</taxon>
        <taxon>Ascomycota</taxon>
        <taxon>Pezizomycotina</taxon>
        <taxon>Eurotiomycetes</taxon>
        <taxon>Eurotiomycetidae</taxon>
        <taxon>Onygenales</taxon>
        <taxon>Ajellomycetaceae</taxon>
        <taxon>Helicocarpus</taxon>
    </lineage>
</organism>
<accession>A0A2B7XSN7</accession>
<name>A0A2B7XSN7_9EURO</name>
<evidence type="ECO:0008006" key="4">
    <source>
        <dbReference type="Google" id="ProtNLM"/>
    </source>
</evidence>
<keyword evidence="1" id="KW-0732">Signal</keyword>
<keyword evidence="3" id="KW-1185">Reference proteome</keyword>
<proteinExistence type="predicted"/>
<dbReference type="EMBL" id="PDNB01000061">
    <property type="protein sequence ID" value="PGH12226.1"/>
    <property type="molecule type" value="Genomic_DNA"/>
</dbReference>
<evidence type="ECO:0000256" key="1">
    <source>
        <dbReference type="SAM" id="SignalP"/>
    </source>
</evidence>
<reference evidence="2 3" key="1">
    <citation type="submission" date="2017-10" db="EMBL/GenBank/DDBJ databases">
        <title>Comparative genomics in systemic dimorphic fungi from Ajellomycetaceae.</title>
        <authorList>
            <person name="Munoz J.F."/>
            <person name="Mcewen J.G."/>
            <person name="Clay O.K."/>
            <person name="Cuomo C.A."/>
        </authorList>
    </citation>
    <scope>NUCLEOTIDE SEQUENCE [LARGE SCALE GENOMIC DNA]</scope>
    <source>
        <strain evidence="2 3">UAMH5409</strain>
    </source>
</reference>
<comment type="caution">
    <text evidence="2">The sequence shown here is derived from an EMBL/GenBank/DDBJ whole genome shotgun (WGS) entry which is preliminary data.</text>
</comment>
<protein>
    <recommendedName>
        <fullName evidence="4">Extracellular membrane protein CFEM domain-containing protein</fullName>
    </recommendedName>
</protein>
<evidence type="ECO:0000313" key="2">
    <source>
        <dbReference type="EMBL" id="PGH12226.1"/>
    </source>
</evidence>
<feature type="chain" id="PRO_5012744598" description="Extracellular membrane protein CFEM domain-containing protein" evidence="1">
    <location>
        <begin position="18"/>
        <end position="142"/>
    </location>
</feature>
<dbReference type="Proteomes" id="UP000223968">
    <property type="component" value="Unassembled WGS sequence"/>
</dbReference>
<dbReference type="OrthoDB" id="4503746at2759"/>